<evidence type="ECO:0000313" key="2">
    <source>
        <dbReference type="EMBL" id="KZF26116.1"/>
    </source>
</evidence>
<dbReference type="OrthoDB" id="5407799at2759"/>
<dbReference type="Pfam" id="PF22586">
    <property type="entry name" value="ANCHR-like_BBOX"/>
    <property type="match status" value="1"/>
</dbReference>
<proteinExistence type="predicted"/>
<evidence type="ECO:0000256" key="1">
    <source>
        <dbReference type="SAM" id="MobiDB-lite"/>
    </source>
</evidence>
<sequence>MSEPSADDNNNNNNNDDARLLARLNALKPSHVQLTSTPSLARAGDSSSFDLSSRFLRLSNNGSTSTSAAGTRHAGQPNKVPDDSFSGNQGYDPEDERTLEELLEDLGPEEQWQLDPAEEKNIQNLLTEAEAALPKADAEVSKYDQGAEHEEPANQTATDTGRRTLHMPPPPLDPRHPTEDEEAAEYVAKVFAELETEKVDEEADTGNNNNDSVLPAAARTESSWNKGGIEQPSERDEFMKLPVVPTALPEARDDLAARLQSLGLPSAPKFHPAQKPPKILKKTNALPQYTDEDIESWCVICNEDATIRCLGCDGDLYCKSCWQEGHSGPDAGFDERHHKWTKYARSQGFT</sequence>
<name>A0A165JE13_XYLHT</name>
<dbReference type="PANTHER" id="PTHR46603">
    <property type="entry name" value="ABSCISSION/NOCUT CHECKPOINT REGULATOR"/>
    <property type="match status" value="1"/>
</dbReference>
<feature type="region of interest" description="Disordered" evidence="1">
    <location>
        <begin position="137"/>
        <end position="178"/>
    </location>
</feature>
<dbReference type="InterPro" id="IPR044553">
    <property type="entry name" value="Bbox1_ANCHR"/>
</dbReference>
<dbReference type="InParanoid" id="A0A165JE13"/>
<feature type="compositionally biased region" description="Acidic residues" evidence="1">
    <location>
        <begin position="92"/>
        <end position="108"/>
    </location>
</feature>
<dbReference type="PANTHER" id="PTHR46603:SF1">
    <property type="entry name" value="ABSCISSION_NOCUT CHECKPOINT REGULATOR"/>
    <property type="match status" value="1"/>
</dbReference>
<dbReference type="EMBL" id="KV407454">
    <property type="protein sequence ID" value="KZF26116.1"/>
    <property type="molecule type" value="Genomic_DNA"/>
</dbReference>
<gene>
    <name evidence="2" type="ORF">L228DRAFT_264542</name>
</gene>
<dbReference type="AlphaFoldDB" id="A0A165JE13"/>
<accession>A0A165JE13</accession>
<reference evidence="2 3" key="1">
    <citation type="journal article" date="2016" name="Fungal Biol.">
        <title>The genome of Xylona heveae provides a window into fungal endophytism.</title>
        <authorList>
            <person name="Gazis R."/>
            <person name="Kuo A."/>
            <person name="Riley R."/>
            <person name="LaButti K."/>
            <person name="Lipzen A."/>
            <person name="Lin J."/>
            <person name="Amirebrahimi M."/>
            <person name="Hesse C.N."/>
            <person name="Spatafora J.W."/>
            <person name="Henrissat B."/>
            <person name="Hainaut M."/>
            <person name="Grigoriev I.V."/>
            <person name="Hibbett D.S."/>
        </authorList>
    </citation>
    <scope>NUCLEOTIDE SEQUENCE [LARGE SCALE GENOMIC DNA]</scope>
    <source>
        <strain evidence="2 3">TC161</strain>
    </source>
</reference>
<dbReference type="STRING" id="1328760.A0A165JE13"/>
<dbReference type="GeneID" id="28899729"/>
<protein>
    <submittedName>
        <fullName evidence="2">Uncharacterized protein</fullName>
    </submittedName>
</protein>
<dbReference type="OMA" id="TRCWYEM"/>
<dbReference type="Proteomes" id="UP000076632">
    <property type="component" value="Unassembled WGS sequence"/>
</dbReference>
<feature type="compositionally biased region" description="Basic and acidic residues" evidence="1">
    <location>
        <begin position="137"/>
        <end position="152"/>
    </location>
</feature>
<dbReference type="SUPFAM" id="SSF57845">
    <property type="entry name" value="B-box zinc-binding domain"/>
    <property type="match status" value="1"/>
</dbReference>
<keyword evidence="3" id="KW-1185">Reference proteome</keyword>
<dbReference type="RefSeq" id="XP_018191671.1">
    <property type="nucleotide sequence ID" value="XM_018334592.1"/>
</dbReference>
<feature type="region of interest" description="Disordered" evidence="1">
    <location>
        <begin position="58"/>
        <end position="111"/>
    </location>
</feature>
<organism evidence="2 3">
    <name type="scientific">Xylona heveae (strain CBS 132557 / TC161)</name>
    <dbReference type="NCBI Taxonomy" id="1328760"/>
    <lineage>
        <taxon>Eukaryota</taxon>
        <taxon>Fungi</taxon>
        <taxon>Dikarya</taxon>
        <taxon>Ascomycota</taxon>
        <taxon>Pezizomycotina</taxon>
        <taxon>Xylonomycetes</taxon>
        <taxon>Xylonales</taxon>
        <taxon>Xylonaceae</taxon>
        <taxon>Xylona</taxon>
    </lineage>
</organism>
<evidence type="ECO:0000313" key="3">
    <source>
        <dbReference type="Proteomes" id="UP000076632"/>
    </source>
</evidence>
<dbReference type="CDD" id="cd19817">
    <property type="entry name" value="Bbox1_ANCHR-like"/>
    <property type="match status" value="1"/>
</dbReference>